<sequence>MGIITKLETSNSKGRINIYIDEKFSMSVKDEIIYSLYIRKGQTINEDRLKEIVEEESYIKAKSKALNILKFSSKSEKEIVDKLKKNDFEDKTINRVLEFLKKYDFINDNRLAKNMIKSKVNSKKLGKNRVKRDLYKKGVSDSIIEEEIDENLDEEIEFENALELAYKKKSNLKDTDKRKLYEKIGRFLVYRGYDFELVKRVLNRVLKNEEY</sequence>
<evidence type="ECO:0000313" key="10">
    <source>
        <dbReference type="Proteomes" id="UP000216024"/>
    </source>
</evidence>
<evidence type="ECO:0000259" key="8">
    <source>
        <dbReference type="Pfam" id="PF21982"/>
    </source>
</evidence>
<evidence type="ECO:0000256" key="4">
    <source>
        <dbReference type="ARBA" id="ARBA00022490"/>
    </source>
</evidence>
<keyword evidence="4 5" id="KW-0963">Cytoplasm</keyword>
<keyword evidence="10" id="KW-1185">Reference proteome</keyword>
<dbReference type="PANTHER" id="PTHR33602:SF1">
    <property type="entry name" value="REGULATORY PROTEIN RECX FAMILY PROTEIN"/>
    <property type="match status" value="1"/>
</dbReference>
<proteinExistence type="inferred from homology"/>
<evidence type="ECO:0000256" key="1">
    <source>
        <dbReference type="ARBA" id="ARBA00004496"/>
    </source>
</evidence>
<feature type="domain" description="RecX first three-helical" evidence="8">
    <location>
        <begin position="61"/>
        <end position="100"/>
    </location>
</feature>
<organism evidence="9 10">
    <name type="scientific">Anaeromicrobium sediminis</name>
    <dbReference type="NCBI Taxonomy" id="1478221"/>
    <lineage>
        <taxon>Bacteria</taxon>
        <taxon>Bacillati</taxon>
        <taxon>Bacillota</taxon>
        <taxon>Clostridia</taxon>
        <taxon>Peptostreptococcales</taxon>
        <taxon>Thermotaleaceae</taxon>
        <taxon>Anaeromicrobium</taxon>
    </lineage>
</organism>
<dbReference type="Pfam" id="PF02631">
    <property type="entry name" value="RecX_HTH2"/>
    <property type="match status" value="1"/>
</dbReference>
<evidence type="ECO:0000313" key="9">
    <source>
        <dbReference type="EMBL" id="PAB59263.1"/>
    </source>
</evidence>
<dbReference type="InterPro" id="IPR053926">
    <property type="entry name" value="RecX_HTH_1st"/>
</dbReference>
<comment type="caution">
    <text evidence="9">The sequence shown here is derived from an EMBL/GenBank/DDBJ whole genome shotgun (WGS) entry which is preliminary data.</text>
</comment>
<dbReference type="NCBIfam" id="NF001058">
    <property type="entry name" value="PRK00117.4-1"/>
    <property type="match status" value="1"/>
</dbReference>
<evidence type="ECO:0000256" key="5">
    <source>
        <dbReference type="HAMAP-Rule" id="MF_01114"/>
    </source>
</evidence>
<dbReference type="Pfam" id="PF21982">
    <property type="entry name" value="RecX_HTH1"/>
    <property type="match status" value="1"/>
</dbReference>
<comment type="subcellular location">
    <subcellularLocation>
        <location evidence="1 5">Cytoplasm</location>
    </subcellularLocation>
</comment>
<dbReference type="InterPro" id="IPR036388">
    <property type="entry name" value="WH-like_DNA-bd_sf"/>
</dbReference>
<dbReference type="RefSeq" id="WP_095133643.1">
    <property type="nucleotide sequence ID" value="NZ_NIBG01000008.1"/>
</dbReference>
<dbReference type="AlphaFoldDB" id="A0A267MKE2"/>
<dbReference type="Gene3D" id="1.10.10.10">
    <property type="entry name" value="Winged helix-like DNA-binding domain superfamily/Winged helix DNA-binding domain"/>
    <property type="match status" value="3"/>
</dbReference>
<feature type="domain" description="RecX third three-helical" evidence="7">
    <location>
        <begin position="155"/>
        <end position="202"/>
    </location>
</feature>
<evidence type="ECO:0000256" key="2">
    <source>
        <dbReference type="ARBA" id="ARBA00009695"/>
    </source>
</evidence>
<gene>
    <name evidence="5" type="primary">recX</name>
    <name evidence="9" type="ORF">CCE28_10375</name>
</gene>
<dbReference type="InterPro" id="IPR003783">
    <property type="entry name" value="Regulatory_RecX"/>
</dbReference>
<evidence type="ECO:0000259" key="6">
    <source>
        <dbReference type="Pfam" id="PF02631"/>
    </source>
</evidence>
<dbReference type="PANTHER" id="PTHR33602">
    <property type="entry name" value="REGULATORY PROTEIN RECX FAMILY PROTEIN"/>
    <property type="match status" value="1"/>
</dbReference>
<dbReference type="OrthoDB" id="5421057at2"/>
<dbReference type="HAMAP" id="MF_01114">
    <property type="entry name" value="RecX"/>
    <property type="match status" value="1"/>
</dbReference>
<feature type="domain" description="RecX second three-helical" evidence="6">
    <location>
        <begin position="107"/>
        <end position="146"/>
    </location>
</feature>
<dbReference type="Pfam" id="PF21981">
    <property type="entry name" value="RecX_HTH3"/>
    <property type="match status" value="1"/>
</dbReference>
<dbReference type="Proteomes" id="UP000216024">
    <property type="component" value="Unassembled WGS sequence"/>
</dbReference>
<accession>A0A267MKE2</accession>
<evidence type="ECO:0000259" key="7">
    <source>
        <dbReference type="Pfam" id="PF21981"/>
    </source>
</evidence>
<comment type="similarity">
    <text evidence="2 5">Belongs to the RecX family.</text>
</comment>
<dbReference type="InterPro" id="IPR053924">
    <property type="entry name" value="RecX_HTH_2nd"/>
</dbReference>
<dbReference type="GO" id="GO:0006282">
    <property type="term" value="P:regulation of DNA repair"/>
    <property type="evidence" value="ECO:0007669"/>
    <property type="project" value="UniProtKB-UniRule"/>
</dbReference>
<protein>
    <recommendedName>
        <fullName evidence="3 5">Regulatory protein RecX</fullName>
    </recommendedName>
</protein>
<dbReference type="GO" id="GO:0005737">
    <property type="term" value="C:cytoplasm"/>
    <property type="evidence" value="ECO:0007669"/>
    <property type="project" value="UniProtKB-SubCell"/>
</dbReference>
<name>A0A267MKE2_9FIRM</name>
<comment type="function">
    <text evidence="5">Modulates RecA activity.</text>
</comment>
<dbReference type="EMBL" id="NIBG01000008">
    <property type="protein sequence ID" value="PAB59263.1"/>
    <property type="molecule type" value="Genomic_DNA"/>
</dbReference>
<reference evidence="9 10" key="1">
    <citation type="submission" date="2017-06" db="EMBL/GenBank/DDBJ databases">
        <title>Draft genome sequence of anaerobic fermentative bacterium Anaeromicrobium sediminis DY2726D isolated from West Pacific Ocean sediments.</title>
        <authorList>
            <person name="Zeng X."/>
        </authorList>
    </citation>
    <scope>NUCLEOTIDE SEQUENCE [LARGE SCALE GENOMIC DNA]</scope>
    <source>
        <strain evidence="9 10">DY2726D</strain>
    </source>
</reference>
<dbReference type="InterPro" id="IPR053925">
    <property type="entry name" value="RecX_HTH_3rd"/>
</dbReference>
<evidence type="ECO:0000256" key="3">
    <source>
        <dbReference type="ARBA" id="ARBA00018111"/>
    </source>
</evidence>